<dbReference type="AlphaFoldDB" id="A0A4V0WP39"/>
<keyword evidence="2" id="KW-1185">Reference proteome</keyword>
<evidence type="ECO:0000313" key="1">
    <source>
        <dbReference type="EMBL" id="GCF92519.1"/>
    </source>
</evidence>
<comment type="caution">
    <text evidence="1">The sequence shown here is derived from an EMBL/GenBank/DDBJ whole genome shotgun (WGS) entry which is preliminary data.</text>
</comment>
<accession>A0A4V0WP39</accession>
<dbReference type="EMBL" id="BJCC01000003">
    <property type="protein sequence ID" value="GCF92519.1"/>
    <property type="molecule type" value="Genomic_DNA"/>
</dbReference>
<reference evidence="2" key="1">
    <citation type="submission" date="2019-02" db="EMBL/GenBank/DDBJ databases">
        <title>Draft genome sequence of Enterococcus sp. Gos25-1.</title>
        <authorList>
            <person name="Tanaka N."/>
            <person name="Shiwa Y."/>
            <person name="Fujita N."/>
        </authorList>
    </citation>
    <scope>NUCLEOTIDE SEQUENCE [LARGE SCALE GENOMIC DNA]</scope>
    <source>
        <strain evidence="2">Gos25-1</strain>
    </source>
</reference>
<protein>
    <recommendedName>
        <fullName evidence="3">Transcriptional regulator</fullName>
    </recommendedName>
</protein>
<proteinExistence type="predicted"/>
<dbReference type="Proteomes" id="UP000290567">
    <property type="component" value="Unassembled WGS sequence"/>
</dbReference>
<dbReference type="RefSeq" id="WP_146621027.1">
    <property type="nucleotide sequence ID" value="NZ_BJCC01000003.1"/>
</dbReference>
<evidence type="ECO:0008006" key="3">
    <source>
        <dbReference type="Google" id="ProtNLM"/>
    </source>
</evidence>
<gene>
    <name evidence="1" type="ORF">NRIC_04100</name>
</gene>
<dbReference type="OrthoDB" id="9803238at2"/>
<name>A0A4V0WP39_9ENTE</name>
<evidence type="ECO:0000313" key="2">
    <source>
        <dbReference type="Proteomes" id="UP000290567"/>
    </source>
</evidence>
<sequence>MNWFDQYKIDFGFTSNYKVAKATKITPSSLTRLSNSKDWRNVKIGTVILLAKAAHKSLDDFVDYLAKQEKPSTN</sequence>
<organism evidence="1 2">
    <name type="scientific">Enterococcus florum</name>
    <dbReference type="NCBI Taxonomy" id="2480627"/>
    <lineage>
        <taxon>Bacteria</taxon>
        <taxon>Bacillati</taxon>
        <taxon>Bacillota</taxon>
        <taxon>Bacilli</taxon>
        <taxon>Lactobacillales</taxon>
        <taxon>Enterococcaceae</taxon>
        <taxon>Enterococcus</taxon>
    </lineage>
</organism>